<dbReference type="FunFam" id="1.10.10.10:FF:000118">
    <property type="entry name" value="40S ribosomal protein S19"/>
    <property type="match status" value="1"/>
</dbReference>
<dbReference type="InterPro" id="IPR001266">
    <property type="entry name" value="Ribosomal_eS19"/>
</dbReference>
<dbReference type="SMART" id="SM01413">
    <property type="entry name" value="Ribosomal_S19e"/>
    <property type="match status" value="1"/>
</dbReference>
<dbReference type="STRING" id="6412.T1FMQ7"/>
<keyword evidence="8" id="KW-1185">Reference proteome</keyword>
<accession>T1FMQ7</accession>
<dbReference type="EMBL" id="KB096023">
    <property type="protein sequence ID" value="ESO08818.1"/>
    <property type="molecule type" value="Genomic_DNA"/>
</dbReference>
<keyword evidence="2" id="KW-0689">Ribosomal protein</keyword>
<dbReference type="AlphaFoldDB" id="T1FMQ7"/>
<dbReference type="GO" id="GO:0006412">
    <property type="term" value="P:translation"/>
    <property type="evidence" value="ECO:0007669"/>
    <property type="project" value="InterPro"/>
</dbReference>
<dbReference type="InterPro" id="IPR036388">
    <property type="entry name" value="WH-like_DNA-bd_sf"/>
</dbReference>
<sequence>MPGISVKDVNQHDFVKALAAFIKKNGKLKVPDWTDVVKLGVHKELAPYDEDWFYTRTASIARHMYIRSPVGVGGLTKIYGGRKNNGTRPSHFVRGSSSVARKAVQALEGLKWVEKDANGGRRLTAAGRRDLDRIAVKLAAESSSASKIQ</sequence>
<dbReference type="CTD" id="20210106"/>
<evidence type="ECO:0000256" key="1">
    <source>
        <dbReference type="ARBA" id="ARBA00010014"/>
    </source>
</evidence>
<evidence type="ECO:0000256" key="3">
    <source>
        <dbReference type="ARBA" id="ARBA00023274"/>
    </source>
</evidence>
<evidence type="ECO:0000256" key="2">
    <source>
        <dbReference type="ARBA" id="ARBA00022980"/>
    </source>
</evidence>
<dbReference type="PANTHER" id="PTHR11710:SF0">
    <property type="entry name" value="40S RIBOSOMAL PROTEIN S19"/>
    <property type="match status" value="1"/>
</dbReference>
<proteinExistence type="inferred from homology"/>
<dbReference type="Pfam" id="PF01090">
    <property type="entry name" value="Ribosomal_S19e"/>
    <property type="match status" value="1"/>
</dbReference>
<protein>
    <recommendedName>
        <fullName evidence="4">Small ribosomal subunit protein eS19</fullName>
    </recommendedName>
    <alternativeName>
        <fullName evidence="5">40S ribosomal protein S19</fullName>
    </alternativeName>
</protein>
<dbReference type="OrthoDB" id="428974at2759"/>
<keyword evidence="3" id="KW-0687">Ribonucleoprotein</keyword>
<dbReference type="KEGG" id="hro:HELRODRAFT_185375"/>
<evidence type="ECO:0000313" key="7">
    <source>
        <dbReference type="EnsemblMetazoa" id="HelroP185375"/>
    </source>
</evidence>
<dbReference type="OMA" id="WAPFVKT"/>
<dbReference type="FunCoup" id="T1FMQ7">
    <property type="interactions" value="1259"/>
</dbReference>
<dbReference type="EMBL" id="AMQM01003074">
    <property type="status" value="NOT_ANNOTATED_CDS"/>
    <property type="molecule type" value="Genomic_DNA"/>
</dbReference>
<dbReference type="PANTHER" id="PTHR11710">
    <property type="entry name" value="40S RIBOSOMAL PROTEIN S19"/>
    <property type="match status" value="1"/>
</dbReference>
<dbReference type="GO" id="GO:0022627">
    <property type="term" value="C:cytosolic small ribosomal subunit"/>
    <property type="evidence" value="ECO:0000318"/>
    <property type="project" value="GO_Central"/>
</dbReference>
<dbReference type="GO" id="GO:0003723">
    <property type="term" value="F:RNA binding"/>
    <property type="evidence" value="ECO:0000318"/>
    <property type="project" value="GO_Central"/>
</dbReference>
<reference evidence="8" key="1">
    <citation type="submission" date="2012-12" db="EMBL/GenBank/DDBJ databases">
        <authorList>
            <person name="Hellsten U."/>
            <person name="Grimwood J."/>
            <person name="Chapman J.A."/>
            <person name="Shapiro H."/>
            <person name="Aerts A."/>
            <person name="Otillar R.P."/>
            <person name="Terry A.Y."/>
            <person name="Boore J.L."/>
            <person name="Simakov O."/>
            <person name="Marletaz F."/>
            <person name="Cho S.-J."/>
            <person name="Edsinger-Gonzales E."/>
            <person name="Havlak P."/>
            <person name="Kuo D.-H."/>
            <person name="Larsson T."/>
            <person name="Lv J."/>
            <person name="Arendt D."/>
            <person name="Savage R."/>
            <person name="Osoegawa K."/>
            <person name="de Jong P."/>
            <person name="Lindberg D.R."/>
            <person name="Seaver E.C."/>
            <person name="Weisblat D.A."/>
            <person name="Putnam N.H."/>
            <person name="Grigoriev I.V."/>
            <person name="Rokhsar D.S."/>
        </authorList>
    </citation>
    <scope>NUCLEOTIDE SEQUENCE</scope>
</reference>
<dbReference type="InterPro" id="IPR018277">
    <property type="entry name" value="Ribosomal_eS19_CS"/>
</dbReference>
<gene>
    <name evidence="7" type="primary">20210106</name>
    <name evidence="6" type="ORF">HELRODRAFT_185375</name>
</gene>
<reference evidence="7" key="3">
    <citation type="submission" date="2015-06" db="UniProtKB">
        <authorList>
            <consortium name="EnsemblMetazoa"/>
        </authorList>
    </citation>
    <scope>IDENTIFICATION</scope>
</reference>
<dbReference type="RefSeq" id="XP_009012840.1">
    <property type="nucleotide sequence ID" value="XM_009014592.1"/>
</dbReference>
<evidence type="ECO:0000256" key="5">
    <source>
        <dbReference type="ARBA" id="ARBA00035466"/>
    </source>
</evidence>
<dbReference type="GO" id="GO:0000028">
    <property type="term" value="P:ribosomal small subunit assembly"/>
    <property type="evidence" value="ECO:0000318"/>
    <property type="project" value="GO_Central"/>
</dbReference>
<dbReference type="EnsemblMetazoa" id="HelroT185375">
    <property type="protein sequence ID" value="HelroP185375"/>
    <property type="gene ID" value="HelroG185375"/>
</dbReference>
<evidence type="ECO:0000313" key="6">
    <source>
        <dbReference type="EMBL" id="ESO08818.1"/>
    </source>
</evidence>
<comment type="similarity">
    <text evidence="1">Belongs to the eukaryotic ribosomal protein eS19 family.</text>
</comment>
<dbReference type="GO" id="GO:0003735">
    <property type="term" value="F:structural constituent of ribosome"/>
    <property type="evidence" value="ECO:0000318"/>
    <property type="project" value="GO_Central"/>
</dbReference>
<name>T1FMQ7_HELRO</name>
<dbReference type="eggNOG" id="KOG3411">
    <property type="taxonomic scope" value="Eukaryota"/>
</dbReference>
<dbReference type="Gene3D" id="1.10.10.10">
    <property type="entry name" value="Winged helix-like DNA-binding domain superfamily/Winged helix DNA-binding domain"/>
    <property type="match status" value="1"/>
</dbReference>
<dbReference type="PROSITE" id="PS00628">
    <property type="entry name" value="RIBOSOMAL_S19E"/>
    <property type="match status" value="1"/>
</dbReference>
<dbReference type="InParanoid" id="T1FMQ7"/>
<dbReference type="Proteomes" id="UP000015101">
    <property type="component" value="Unassembled WGS sequence"/>
</dbReference>
<dbReference type="HOGENOM" id="CLU_108559_0_1_1"/>
<evidence type="ECO:0000256" key="4">
    <source>
        <dbReference type="ARBA" id="ARBA00035143"/>
    </source>
</evidence>
<reference evidence="6 8" key="2">
    <citation type="journal article" date="2013" name="Nature">
        <title>Insights into bilaterian evolution from three spiralian genomes.</title>
        <authorList>
            <person name="Simakov O."/>
            <person name="Marletaz F."/>
            <person name="Cho S.J."/>
            <person name="Edsinger-Gonzales E."/>
            <person name="Havlak P."/>
            <person name="Hellsten U."/>
            <person name="Kuo D.H."/>
            <person name="Larsson T."/>
            <person name="Lv J."/>
            <person name="Arendt D."/>
            <person name="Savage R."/>
            <person name="Osoegawa K."/>
            <person name="de Jong P."/>
            <person name="Grimwood J."/>
            <person name="Chapman J.A."/>
            <person name="Shapiro H."/>
            <person name="Aerts A."/>
            <person name="Otillar R.P."/>
            <person name="Terry A.Y."/>
            <person name="Boore J.L."/>
            <person name="Grigoriev I.V."/>
            <person name="Lindberg D.R."/>
            <person name="Seaver E.C."/>
            <person name="Weisblat D.A."/>
            <person name="Putnam N.H."/>
            <person name="Rokhsar D.S."/>
        </authorList>
    </citation>
    <scope>NUCLEOTIDE SEQUENCE</scope>
</reference>
<dbReference type="InterPro" id="IPR036390">
    <property type="entry name" value="WH_DNA-bd_sf"/>
</dbReference>
<dbReference type="SUPFAM" id="SSF46785">
    <property type="entry name" value="Winged helix' DNA-binding domain"/>
    <property type="match status" value="1"/>
</dbReference>
<evidence type="ECO:0000313" key="8">
    <source>
        <dbReference type="Proteomes" id="UP000015101"/>
    </source>
</evidence>
<organism evidence="7 8">
    <name type="scientific">Helobdella robusta</name>
    <name type="common">Californian leech</name>
    <dbReference type="NCBI Taxonomy" id="6412"/>
    <lineage>
        <taxon>Eukaryota</taxon>
        <taxon>Metazoa</taxon>
        <taxon>Spiralia</taxon>
        <taxon>Lophotrochozoa</taxon>
        <taxon>Annelida</taxon>
        <taxon>Clitellata</taxon>
        <taxon>Hirudinea</taxon>
        <taxon>Rhynchobdellida</taxon>
        <taxon>Glossiphoniidae</taxon>
        <taxon>Helobdella</taxon>
    </lineage>
</organism>
<dbReference type="GeneID" id="20210106"/>